<dbReference type="AlphaFoldDB" id="A0A6G0WDS5"/>
<dbReference type="EMBL" id="VJMJ01000243">
    <property type="protein sequence ID" value="KAF0725373.1"/>
    <property type="molecule type" value="Genomic_DNA"/>
</dbReference>
<sequence>MYNAALGSGGRDKDVDVFADGCIQRCPSANKEEISAIVSLIVPHASIKTIKQQPDAKVRQLQLQVISRLTRAAMTKCDPIYKSEKKELYSILSSMAMTMDAIAMADRNDAVTEQSAFNTFVVDTLSSRFQSMLPKSFKWLYKKLELSPTEVQTPLSQRRVAKLSSDDSDRDSQLTSDCSIAKALQEEVSITSRDTRTAALFKEVVIASSQPKPSPPIIPVQARKIIAEPVPAQSYPAQPVRQTMVLKTPERPKRPPMKKRLVHVASSPPLRKPVKRLGSLMGFK</sequence>
<evidence type="ECO:0000313" key="2">
    <source>
        <dbReference type="Proteomes" id="UP000481153"/>
    </source>
</evidence>
<name>A0A6G0WDS5_9STRA</name>
<organism evidence="1 2">
    <name type="scientific">Aphanomyces euteiches</name>
    <dbReference type="NCBI Taxonomy" id="100861"/>
    <lineage>
        <taxon>Eukaryota</taxon>
        <taxon>Sar</taxon>
        <taxon>Stramenopiles</taxon>
        <taxon>Oomycota</taxon>
        <taxon>Saprolegniomycetes</taxon>
        <taxon>Saprolegniales</taxon>
        <taxon>Verrucalvaceae</taxon>
        <taxon>Aphanomyces</taxon>
    </lineage>
</organism>
<gene>
    <name evidence="1" type="ORF">Ae201684_016144</name>
</gene>
<dbReference type="VEuPathDB" id="FungiDB:AeMF1_009921"/>
<evidence type="ECO:0000313" key="1">
    <source>
        <dbReference type="EMBL" id="KAF0725373.1"/>
    </source>
</evidence>
<comment type="caution">
    <text evidence="1">The sequence shown here is derived from an EMBL/GenBank/DDBJ whole genome shotgun (WGS) entry which is preliminary data.</text>
</comment>
<protein>
    <submittedName>
        <fullName evidence="1">Uncharacterized protein</fullName>
    </submittedName>
</protein>
<dbReference type="Proteomes" id="UP000481153">
    <property type="component" value="Unassembled WGS sequence"/>
</dbReference>
<keyword evidence="2" id="KW-1185">Reference proteome</keyword>
<accession>A0A6G0WDS5</accession>
<proteinExistence type="predicted"/>
<reference evidence="1 2" key="1">
    <citation type="submission" date="2019-07" db="EMBL/GenBank/DDBJ databases">
        <title>Genomics analysis of Aphanomyces spp. identifies a new class of oomycete effector associated with host adaptation.</title>
        <authorList>
            <person name="Gaulin E."/>
        </authorList>
    </citation>
    <scope>NUCLEOTIDE SEQUENCE [LARGE SCALE GENOMIC DNA]</scope>
    <source>
        <strain evidence="1 2">ATCC 201684</strain>
    </source>
</reference>